<sequence>MRLRDRLGVSERRQYQLSRLMQFCLVGVLFVGLDRGNLGIVVNAGLALALTHLPAILERDYDLPMDSGLVLWLTTAVFLHAVGTLGPYGAETGLLGYWDHLTHALSSSLVAAAGYTFARAVDEHTEHVDLPPTFMFVFLVLVVLAFGVFWEVVEFAVSEIARALGSDSVLTQYGLDDTMLDLVFNTIGAVLVAVWGTAYLTDVAEAVRSRIAGGRDASDGE</sequence>
<protein>
    <recommendedName>
        <fullName evidence="4">DUF2238 domain-containing protein</fullName>
    </recommendedName>
</protein>
<gene>
    <name evidence="2" type="ORF">ACFQJ9_19765</name>
</gene>
<feature type="transmembrane region" description="Helical" evidence="1">
    <location>
        <begin position="16"/>
        <end position="33"/>
    </location>
</feature>
<reference evidence="2 3" key="1">
    <citation type="journal article" date="2019" name="Int. J. Syst. Evol. Microbiol.">
        <title>The Global Catalogue of Microorganisms (GCM) 10K type strain sequencing project: providing services to taxonomists for standard genome sequencing and annotation.</title>
        <authorList>
            <consortium name="The Broad Institute Genomics Platform"/>
            <consortium name="The Broad Institute Genome Sequencing Center for Infectious Disease"/>
            <person name="Wu L."/>
            <person name="Ma J."/>
        </authorList>
    </citation>
    <scope>NUCLEOTIDE SEQUENCE [LARGE SCALE GENOMIC DNA]</scope>
    <source>
        <strain evidence="2 3">XZGYJ-43</strain>
    </source>
</reference>
<evidence type="ECO:0008006" key="4">
    <source>
        <dbReference type="Google" id="ProtNLM"/>
    </source>
</evidence>
<evidence type="ECO:0000313" key="2">
    <source>
        <dbReference type="EMBL" id="MFC7201617.1"/>
    </source>
</evidence>
<keyword evidence="3" id="KW-1185">Reference proteome</keyword>
<dbReference type="AlphaFoldDB" id="A0ABD5Z8X2"/>
<dbReference type="EMBL" id="JBHTAR010000011">
    <property type="protein sequence ID" value="MFC7201617.1"/>
    <property type="molecule type" value="Genomic_DNA"/>
</dbReference>
<keyword evidence="1" id="KW-0472">Membrane</keyword>
<dbReference type="InterPro" id="IPR014509">
    <property type="entry name" value="YjdF-like"/>
</dbReference>
<dbReference type="Pfam" id="PF09997">
    <property type="entry name" value="DUF2238"/>
    <property type="match status" value="1"/>
</dbReference>
<proteinExistence type="predicted"/>
<evidence type="ECO:0000313" key="3">
    <source>
        <dbReference type="Proteomes" id="UP001596447"/>
    </source>
</evidence>
<comment type="caution">
    <text evidence="2">The sequence shown here is derived from an EMBL/GenBank/DDBJ whole genome shotgun (WGS) entry which is preliminary data.</text>
</comment>
<accession>A0ABD5Z8X2</accession>
<feature type="transmembrane region" description="Helical" evidence="1">
    <location>
        <begin position="69"/>
        <end position="88"/>
    </location>
</feature>
<dbReference type="Proteomes" id="UP001596447">
    <property type="component" value="Unassembled WGS sequence"/>
</dbReference>
<keyword evidence="1" id="KW-0812">Transmembrane</keyword>
<keyword evidence="1" id="KW-1133">Transmembrane helix</keyword>
<feature type="transmembrane region" description="Helical" evidence="1">
    <location>
        <begin position="130"/>
        <end position="150"/>
    </location>
</feature>
<organism evidence="2 3">
    <name type="scientific">Halospeciosus flavus</name>
    <dbReference type="NCBI Taxonomy" id="3032283"/>
    <lineage>
        <taxon>Archaea</taxon>
        <taxon>Methanobacteriati</taxon>
        <taxon>Methanobacteriota</taxon>
        <taxon>Stenosarchaea group</taxon>
        <taxon>Halobacteria</taxon>
        <taxon>Halobacteriales</taxon>
        <taxon>Halobacteriaceae</taxon>
        <taxon>Halospeciosus</taxon>
    </lineage>
</organism>
<name>A0ABD5Z8X2_9EURY</name>
<dbReference type="RefSeq" id="WP_279528358.1">
    <property type="nucleotide sequence ID" value="NZ_CP122312.1"/>
</dbReference>
<evidence type="ECO:0000256" key="1">
    <source>
        <dbReference type="SAM" id="Phobius"/>
    </source>
</evidence>
<feature type="transmembrane region" description="Helical" evidence="1">
    <location>
        <begin position="182"/>
        <end position="201"/>
    </location>
</feature>